<sequence length="22" mass="2545">MFGFQAQDKINLVDSSLFNIEK</sequence>
<dbReference type="Proteomes" id="UP000238523">
    <property type="component" value="Plasmid pRLN3"/>
</dbReference>
<organism evidence="1 2">
    <name type="scientific">Rhizobium leguminosarum</name>
    <dbReference type="NCBI Taxonomy" id="384"/>
    <lineage>
        <taxon>Bacteria</taxon>
        <taxon>Pseudomonadati</taxon>
        <taxon>Pseudomonadota</taxon>
        <taxon>Alphaproteobacteria</taxon>
        <taxon>Hyphomicrobiales</taxon>
        <taxon>Rhizobiaceae</taxon>
        <taxon>Rhizobium/Agrobacterium group</taxon>
        <taxon>Rhizobium</taxon>
    </lineage>
</organism>
<evidence type="ECO:0000313" key="2">
    <source>
        <dbReference type="Proteomes" id="UP000238523"/>
    </source>
</evidence>
<accession>A0A2K9ZFY3</accession>
<evidence type="ECO:0000313" key="1">
    <source>
        <dbReference type="EMBL" id="AUW47173.1"/>
    </source>
</evidence>
<proteinExistence type="predicted"/>
<geneLocation type="plasmid" evidence="2">
    <name>prln3</name>
</geneLocation>
<reference evidence="1 2" key="1">
    <citation type="submission" date="2017-11" db="EMBL/GenBank/DDBJ databases">
        <title>Complete genome of Rhizobium leguminosarum Norway, an ineffective micro-symbiont.</title>
        <authorList>
            <person name="Hoffrichter A."/>
            <person name="Liang J."/>
            <person name="Brachmann A."/>
            <person name="Marin M."/>
        </authorList>
    </citation>
    <scope>NUCLEOTIDE SEQUENCE [LARGE SCALE GENOMIC DNA]</scope>
    <source>
        <strain evidence="1 2">Norway</strain>
        <plasmid evidence="2">Plasmid prln3</plasmid>
    </source>
</reference>
<keyword evidence="1" id="KW-0614">Plasmid</keyword>
<gene>
    <name evidence="1" type="ORF">CUJ84_pRLN3000033</name>
</gene>
<protein>
    <submittedName>
        <fullName evidence="1">Uncharacterized protein</fullName>
    </submittedName>
</protein>
<dbReference type="AlphaFoldDB" id="A0A2K9ZFY3"/>
<dbReference type="EMBL" id="CP025015">
    <property type="protein sequence ID" value="AUW47173.1"/>
    <property type="molecule type" value="Genomic_DNA"/>
</dbReference>
<name>A0A2K9ZFY3_RHILE</name>